<proteinExistence type="predicted"/>
<accession>A0A0G4J3W0</accession>
<protein>
    <submittedName>
        <fullName evidence="1">Uncharacterized protein</fullName>
    </submittedName>
</protein>
<keyword evidence="2" id="KW-1185">Reference proteome</keyword>
<evidence type="ECO:0000313" key="1">
    <source>
        <dbReference type="EMBL" id="CEP02069.1"/>
    </source>
</evidence>
<reference evidence="1 2" key="1">
    <citation type="submission" date="2015-02" db="EMBL/GenBank/DDBJ databases">
        <authorList>
            <person name="Chooi Y.-H."/>
        </authorList>
    </citation>
    <scope>NUCLEOTIDE SEQUENCE [LARGE SCALE GENOMIC DNA]</scope>
    <source>
        <strain evidence="1">E3</strain>
    </source>
</reference>
<sequence>MTSTSSFLYAISDTRRITCMSHARRLHACYSPAASSDRCLRLGFVILQTCGGPVPIWAWPTTLPTYSAKVKSGVKWSSLAFEVDVALENLTRHCHWGLVVCCFAGARSNPSRLSHCFVLNCGVSFSRCAVIYYAP</sequence>
<gene>
    <name evidence="1" type="ORF">PBRA_002334</name>
</gene>
<organism evidence="1 2">
    <name type="scientific">Plasmodiophora brassicae</name>
    <name type="common">Clubroot disease agent</name>
    <dbReference type="NCBI Taxonomy" id="37360"/>
    <lineage>
        <taxon>Eukaryota</taxon>
        <taxon>Sar</taxon>
        <taxon>Rhizaria</taxon>
        <taxon>Endomyxa</taxon>
        <taxon>Phytomyxea</taxon>
        <taxon>Plasmodiophorida</taxon>
        <taxon>Plasmodiophoridae</taxon>
        <taxon>Plasmodiophora</taxon>
    </lineage>
</organism>
<dbReference type="AlphaFoldDB" id="A0A0G4J3W0"/>
<name>A0A0G4J3W0_PLABS</name>
<dbReference type="EMBL" id="CDSF01000122">
    <property type="protein sequence ID" value="CEP02069.1"/>
    <property type="molecule type" value="Genomic_DNA"/>
</dbReference>
<dbReference type="Proteomes" id="UP000039324">
    <property type="component" value="Unassembled WGS sequence"/>
</dbReference>
<evidence type="ECO:0000313" key="2">
    <source>
        <dbReference type="Proteomes" id="UP000039324"/>
    </source>
</evidence>